<keyword evidence="3" id="KW-1185">Reference proteome</keyword>
<feature type="transmembrane region" description="Helical" evidence="1">
    <location>
        <begin position="68"/>
        <end position="88"/>
    </location>
</feature>
<sequence>MPNYMDNSTFFKFEKSQVAKVFITILHIVGLFGLYWQKSRPLFQLITPFHLLLVTGILLYFHKDFNKGFFGFLLFSFFVGMITEIIGVHTGLLFGDYSYSGVLGIKAFGVPLMIGLNWFLLVYLTGGIFQKMIKNDLIAAASGAGLMVLLDLCLEKVAVALDFWQWHQEIIPVSNFITWFLVAFIIQIVYRKLSFEKDNELNLIVFFNLLAFFAVLAMIL</sequence>
<dbReference type="InterPro" id="IPR007354">
    <property type="entry name" value="CruF-like"/>
</dbReference>
<dbReference type="PANTHER" id="PTHR39419">
    <property type="entry name" value="SLL0814 PROTEIN"/>
    <property type="match status" value="1"/>
</dbReference>
<organism evidence="2 3">
    <name type="scientific">Cyclobacterium qasimii</name>
    <dbReference type="NCBI Taxonomy" id="1350429"/>
    <lineage>
        <taxon>Bacteria</taxon>
        <taxon>Pseudomonadati</taxon>
        <taxon>Bacteroidota</taxon>
        <taxon>Cytophagia</taxon>
        <taxon>Cytophagales</taxon>
        <taxon>Cyclobacteriaceae</taxon>
        <taxon>Cyclobacterium</taxon>
    </lineage>
</organism>
<dbReference type="PANTHER" id="PTHR39419:SF1">
    <property type="entry name" value="SLL0814 PROTEIN"/>
    <property type="match status" value="1"/>
</dbReference>
<dbReference type="AlphaFoldDB" id="A0A512CG76"/>
<evidence type="ECO:0000313" key="2">
    <source>
        <dbReference type="EMBL" id="GEO23224.1"/>
    </source>
</evidence>
<gene>
    <name evidence="2" type="ORF">CQA01_37580</name>
</gene>
<accession>A0A512CG76</accession>
<evidence type="ECO:0008006" key="4">
    <source>
        <dbReference type="Google" id="ProtNLM"/>
    </source>
</evidence>
<feature type="transmembrane region" description="Helical" evidence="1">
    <location>
        <begin position="201"/>
        <end position="219"/>
    </location>
</feature>
<keyword evidence="1" id="KW-0812">Transmembrane</keyword>
<dbReference type="RefSeq" id="WP_040417703.1">
    <property type="nucleotide sequence ID" value="NZ_BJYV01000021.1"/>
</dbReference>
<comment type="caution">
    <text evidence="2">The sequence shown here is derived from an EMBL/GenBank/DDBJ whole genome shotgun (WGS) entry which is preliminary data.</text>
</comment>
<feature type="transmembrane region" description="Helical" evidence="1">
    <location>
        <begin position="42"/>
        <end position="61"/>
    </location>
</feature>
<keyword evidence="1" id="KW-1133">Transmembrane helix</keyword>
<protein>
    <recommendedName>
        <fullName evidence="4">Carotenoid biosynthesis protein</fullName>
    </recommendedName>
</protein>
<reference evidence="2 3" key="1">
    <citation type="submission" date="2019-07" db="EMBL/GenBank/DDBJ databases">
        <title>Whole genome shotgun sequence of Cyclobacterium qasimii NBRC 106168.</title>
        <authorList>
            <person name="Hosoyama A."/>
            <person name="Uohara A."/>
            <person name="Ohji S."/>
            <person name="Ichikawa N."/>
        </authorList>
    </citation>
    <scope>NUCLEOTIDE SEQUENCE [LARGE SCALE GENOMIC DNA]</scope>
    <source>
        <strain evidence="2 3">NBRC 106168</strain>
    </source>
</reference>
<dbReference type="Pfam" id="PF04240">
    <property type="entry name" value="Caroten_synth"/>
    <property type="match status" value="1"/>
</dbReference>
<proteinExistence type="predicted"/>
<feature type="transmembrane region" description="Helical" evidence="1">
    <location>
        <begin position="108"/>
        <end position="125"/>
    </location>
</feature>
<feature type="transmembrane region" description="Helical" evidence="1">
    <location>
        <begin position="137"/>
        <end position="158"/>
    </location>
</feature>
<keyword evidence="1" id="KW-0472">Membrane</keyword>
<dbReference type="EMBL" id="BJYV01000021">
    <property type="protein sequence ID" value="GEO23224.1"/>
    <property type="molecule type" value="Genomic_DNA"/>
</dbReference>
<feature type="transmembrane region" description="Helical" evidence="1">
    <location>
        <begin position="18"/>
        <end position="36"/>
    </location>
</feature>
<dbReference type="Proteomes" id="UP000321301">
    <property type="component" value="Unassembled WGS sequence"/>
</dbReference>
<name>A0A512CG76_9BACT</name>
<feature type="transmembrane region" description="Helical" evidence="1">
    <location>
        <begin position="170"/>
        <end position="189"/>
    </location>
</feature>
<evidence type="ECO:0000256" key="1">
    <source>
        <dbReference type="SAM" id="Phobius"/>
    </source>
</evidence>
<evidence type="ECO:0000313" key="3">
    <source>
        <dbReference type="Proteomes" id="UP000321301"/>
    </source>
</evidence>